<dbReference type="Proteomes" id="UP000244005">
    <property type="component" value="Unassembled WGS sequence"/>
</dbReference>
<evidence type="ECO:0000313" key="2">
    <source>
        <dbReference type="Proteomes" id="UP000244005"/>
    </source>
</evidence>
<name>A0A2R6XQ37_MARPO</name>
<dbReference type="AlphaFoldDB" id="A0A2R6XQ37"/>
<reference evidence="2" key="1">
    <citation type="journal article" date="2017" name="Cell">
        <title>Insights into land plant evolution garnered from the Marchantia polymorpha genome.</title>
        <authorList>
            <person name="Bowman J.L."/>
            <person name="Kohchi T."/>
            <person name="Yamato K.T."/>
            <person name="Jenkins J."/>
            <person name="Shu S."/>
            <person name="Ishizaki K."/>
            <person name="Yamaoka S."/>
            <person name="Nishihama R."/>
            <person name="Nakamura Y."/>
            <person name="Berger F."/>
            <person name="Adam C."/>
            <person name="Aki S.S."/>
            <person name="Althoff F."/>
            <person name="Araki T."/>
            <person name="Arteaga-Vazquez M.A."/>
            <person name="Balasubrmanian S."/>
            <person name="Barry K."/>
            <person name="Bauer D."/>
            <person name="Boehm C.R."/>
            <person name="Briginshaw L."/>
            <person name="Caballero-Perez J."/>
            <person name="Catarino B."/>
            <person name="Chen F."/>
            <person name="Chiyoda S."/>
            <person name="Chovatia M."/>
            <person name="Davies K.M."/>
            <person name="Delmans M."/>
            <person name="Demura T."/>
            <person name="Dierschke T."/>
            <person name="Dolan L."/>
            <person name="Dorantes-Acosta A.E."/>
            <person name="Eklund D.M."/>
            <person name="Florent S.N."/>
            <person name="Flores-Sandoval E."/>
            <person name="Fujiyama A."/>
            <person name="Fukuzawa H."/>
            <person name="Galik B."/>
            <person name="Grimanelli D."/>
            <person name="Grimwood J."/>
            <person name="Grossniklaus U."/>
            <person name="Hamada T."/>
            <person name="Haseloff J."/>
            <person name="Hetherington A.J."/>
            <person name="Higo A."/>
            <person name="Hirakawa Y."/>
            <person name="Hundley H.N."/>
            <person name="Ikeda Y."/>
            <person name="Inoue K."/>
            <person name="Inoue S.I."/>
            <person name="Ishida S."/>
            <person name="Jia Q."/>
            <person name="Kakita M."/>
            <person name="Kanazawa T."/>
            <person name="Kawai Y."/>
            <person name="Kawashima T."/>
            <person name="Kennedy M."/>
            <person name="Kinose K."/>
            <person name="Kinoshita T."/>
            <person name="Kohara Y."/>
            <person name="Koide E."/>
            <person name="Komatsu K."/>
            <person name="Kopischke S."/>
            <person name="Kubo M."/>
            <person name="Kyozuka J."/>
            <person name="Lagercrantz U."/>
            <person name="Lin S.S."/>
            <person name="Lindquist E."/>
            <person name="Lipzen A.M."/>
            <person name="Lu C.W."/>
            <person name="De Luna E."/>
            <person name="Martienssen R.A."/>
            <person name="Minamino N."/>
            <person name="Mizutani M."/>
            <person name="Mizutani M."/>
            <person name="Mochizuki N."/>
            <person name="Monte I."/>
            <person name="Mosher R."/>
            <person name="Nagasaki H."/>
            <person name="Nakagami H."/>
            <person name="Naramoto S."/>
            <person name="Nishitani K."/>
            <person name="Ohtani M."/>
            <person name="Okamoto T."/>
            <person name="Okumura M."/>
            <person name="Phillips J."/>
            <person name="Pollak B."/>
            <person name="Reinders A."/>
            <person name="Rovekamp M."/>
            <person name="Sano R."/>
            <person name="Sawa S."/>
            <person name="Schmid M.W."/>
            <person name="Shirakawa M."/>
            <person name="Solano R."/>
            <person name="Spunde A."/>
            <person name="Suetsugu N."/>
            <person name="Sugano S."/>
            <person name="Sugiyama A."/>
            <person name="Sun R."/>
            <person name="Suzuki Y."/>
            <person name="Takenaka M."/>
            <person name="Takezawa D."/>
            <person name="Tomogane H."/>
            <person name="Tsuzuki M."/>
            <person name="Ueda T."/>
            <person name="Umeda M."/>
            <person name="Ward J.M."/>
            <person name="Watanabe Y."/>
            <person name="Yazaki K."/>
            <person name="Yokoyama R."/>
            <person name="Yoshitake Y."/>
            <person name="Yotsui I."/>
            <person name="Zachgo S."/>
            <person name="Schmutz J."/>
        </authorList>
    </citation>
    <scope>NUCLEOTIDE SEQUENCE [LARGE SCALE GENOMIC DNA]</scope>
    <source>
        <strain evidence="2">Tak-1</strain>
    </source>
</reference>
<organism evidence="1 2">
    <name type="scientific">Marchantia polymorpha</name>
    <name type="common">Common liverwort</name>
    <name type="synonym">Marchantia aquatica</name>
    <dbReference type="NCBI Taxonomy" id="3197"/>
    <lineage>
        <taxon>Eukaryota</taxon>
        <taxon>Viridiplantae</taxon>
        <taxon>Streptophyta</taxon>
        <taxon>Embryophyta</taxon>
        <taxon>Marchantiophyta</taxon>
        <taxon>Marchantiopsida</taxon>
        <taxon>Marchantiidae</taxon>
        <taxon>Marchantiales</taxon>
        <taxon>Marchantiaceae</taxon>
        <taxon>Marchantia</taxon>
    </lineage>
</organism>
<dbReference type="EMBL" id="KZ772678">
    <property type="protein sequence ID" value="PTQ48198.1"/>
    <property type="molecule type" value="Genomic_DNA"/>
</dbReference>
<sequence length="103" mass="11338">MGNGGGVEYRLLDCPLVGGGAGWGVRKRIITSNAAPFSSPCTLRWAIMLSNSRTKYKTLELLRCSTPRKASHSGNIFSKFSKFEIRPPSLAKRGTMLECSCRR</sequence>
<gene>
    <name evidence="1" type="ORF">MARPO_0006s0211</name>
</gene>
<proteinExistence type="predicted"/>
<evidence type="ECO:0000313" key="1">
    <source>
        <dbReference type="EMBL" id="PTQ48198.1"/>
    </source>
</evidence>
<keyword evidence="2" id="KW-1185">Reference proteome</keyword>
<protein>
    <submittedName>
        <fullName evidence="1">Uncharacterized protein</fullName>
    </submittedName>
</protein>
<accession>A0A2R6XQ37</accession>